<gene>
    <name evidence="13" type="ORF">CUNI_LOCUS7322</name>
</gene>
<comment type="catalytic activity">
    <reaction evidence="1">
        <text>[E2 ubiquitin-conjugating enzyme]-S-ubiquitinyl-L-cysteine + [acceptor protein]-L-lysine = [E2 ubiquitin-conjugating enzyme]-L-cysteine + [acceptor protein]-N(6)-ubiquitinyl-L-lysine.</text>
        <dbReference type="EC" id="2.3.2.31"/>
    </reaction>
</comment>
<feature type="domain" description="RING-type" evidence="11">
    <location>
        <begin position="642"/>
        <end position="680"/>
    </location>
</feature>
<dbReference type="PROSITE" id="PS50089">
    <property type="entry name" value="ZF_RING_2"/>
    <property type="match status" value="1"/>
</dbReference>
<evidence type="ECO:0000256" key="8">
    <source>
        <dbReference type="ARBA" id="ARBA00022833"/>
    </source>
</evidence>
<dbReference type="SMART" id="SM00647">
    <property type="entry name" value="IBR"/>
    <property type="match status" value="2"/>
</dbReference>
<dbReference type="Gene3D" id="1.20.120.1750">
    <property type="match status" value="1"/>
</dbReference>
<dbReference type="AlphaFoldDB" id="A0A8S3YXT0"/>
<dbReference type="EC" id="2.3.2.31" evidence="2"/>
<dbReference type="Gene3D" id="3.30.40.10">
    <property type="entry name" value="Zinc/RING finger domain, C3HC4 (zinc finger)"/>
    <property type="match status" value="1"/>
</dbReference>
<dbReference type="InterPro" id="IPR017907">
    <property type="entry name" value="Znf_RING_CS"/>
</dbReference>
<keyword evidence="4" id="KW-0479">Metal-binding</keyword>
<organism evidence="13 14">
    <name type="scientific">Candidula unifasciata</name>
    <dbReference type="NCBI Taxonomy" id="100452"/>
    <lineage>
        <taxon>Eukaryota</taxon>
        <taxon>Metazoa</taxon>
        <taxon>Spiralia</taxon>
        <taxon>Lophotrochozoa</taxon>
        <taxon>Mollusca</taxon>
        <taxon>Gastropoda</taxon>
        <taxon>Heterobranchia</taxon>
        <taxon>Euthyneura</taxon>
        <taxon>Panpulmonata</taxon>
        <taxon>Eupulmonata</taxon>
        <taxon>Stylommatophora</taxon>
        <taxon>Helicina</taxon>
        <taxon>Helicoidea</taxon>
        <taxon>Geomitridae</taxon>
        <taxon>Candidula</taxon>
    </lineage>
</organism>
<dbReference type="SUPFAM" id="SSF57850">
    <property type="entry name" value="RING/U-box"/>
    <property type="match status" value="2"/>
</dbReference>
<dbReference type="InterPro" id="IPR002867">
    <property type="entry name" value="IBR_dom"/>
</dbReference>
<evidence type="ECO:0000313" key="14">
    <source>
        <dbReference type="Proteomes" id="UP000678393"/>
    </source>
</evidence>
<evidence type="ECO:0000259" key="12">
    <source>
        <dbReference type="PROSITE" id="PS51873"/>
    </source>
</evidence>
<dbReference type="CDD" id="cd20335">
    <property type="entry name" value="BRcat_RBR"/>
    <property type="match status" value="1"/>
</dbReference>
<dbReference type="Proteomes" id="UP000678393">
    <property type="component" value="Unassembled WGS sequence"/>
</dbReference>
<feature type="region of interest" description="Disordered" evidence="10">
    <location>
        <begin position="338"/>
        <end position="358"/>
    </location>
</feature>
<dbReference type="EMBL" id="CAJHNH020001158">
    <property type="protein sequence ID" value="CAG5121764.1"/>
    <property type="molecule type" value="Genomic_DNA"/>
</dbReference>
<dbReference type="Pfam" id="PF01485">
    <property type="entry name" value="IBR"/>
    <property type="match status" value="1"/>
</dbReference>
<evidence type="ECO:0000256" key="5">
    <source>
        <dbReference type="ARBA" id="ARBA00022737"/>
    </source>
</evidence>
<protein>
    <recommendedName>
        <fullName evidence="2">RBR-type E3 ubiquitin transferase</fullName>
        <ecNumber evidence="2">2.3.2.31</ecNumber>
    </recommendedName>
</protein>
<keyword evidence="8" id="KW-0862">Zinc</keyword>
<dbReference type="GO" id="GO:0061630">
    <property type="term" value="F:ubiquitin protein ligase activity"/>
    <property type="evidence" value="ECO:0007669"/>
    <property type="project" value="UniProtKB-EC"/>
</dbReference>
<keyword evidence="3" id="KW-0808">Transferase</keyword>
<dbReference type="GO" id="GO:0008270">
    <property type="term" value="F:zinc ion binding"/>
    <property type="evidence" value="ECO:0007669"/>
    <property type="project" value="UniProtKB-KW"/>
</dbReference>
<dbReference type="InterPro" id="IPR044066">
    <property type="entry name" value="TRIAD_supradom"/>
</dbReference>
<dbReference type="OrthoDB" id="6152076at2759"/>
<evidence type="ECO:0000256" key="3">
    <source>
        <dbReference type="ARBA" id="ARBA00022679"/>
    </source>
</evidence>
<feature type="domain" description="RING-type" evidence="12">
    <location>
        <begin position="638"/>
        <end position="856"/>
    </location>
</feature>
<dbReference type="InterPro" id="IPR001841">
    <property type="entry name" value="Znf_RING"/>
</dbReference>
<dbReference type="PROSITE" id="PS00518">
    <property type="entry name" value="ZF_RING_1"/>
    <property type="match status" value="1"/>
</dbReference>
<keyword evidence="7" id="KW-0833">Ubl conjugation pathway</keyword>
<sequence>MVLKKSNSKLNSGATQRAVTHAGINKLQNVCLTHHPHILNVENYLLVTTDISMADQEAKDRLQACLGEMYTYLGFDMPNLSHAINGNVSRSNVLPNSAKYVTECSLEKNRAWLLPERITEMQADVDFLRSLTRNLHIRFHEVVNAMITTSSINSLKSVRTKTFSSSEILDEPSTCDKQPTGTKAIKSRRKQTCHNRGVQRSHLFNRKQKKGHELQHCEEEKENKFGNLDVYLFAPSRLEARSTYYRMEKKFARRTNASRLKSSTKMNGRSKGRFPCRQGYCNRDLAVDAMNGIKEVYEDNINSTDFDNNEAVSTADVRKSPEMTYFITDFISIRRRGLKGEKRDKKKEKKKVSTEDEEDTKGYAQLLNRIRHPKGSFVVVSKDECHLEDKNHEVIPRSLPRQEDSGVTLNDTWPVVDDGIRVHTNENVNSTRVCEIEGINDFDSGFVLVKLVLSEEQEKWFSSSQERRNTEMFIDNKYLVKCGNSHPECFIVDCNSDKIQTSGQGWRLINGRKSPLESDLWLVSIQNQWQTSVQTKQYVQNCIPNYKNTSLSLRQLITLVTALDGNETVTQPSRTSQPVKEKWMSSNIVWRNMPLNIVTTTESCTIEETHSRLKETCVMSRNVSQQQIMTVESPEDSHLTQCGVCFMEYDNSNLATSPVVLLPCSHTYCVSCWRAHLQNCIRNGANSLPCMSTNCTNLMDIVTISTILPYTLVRHWQNQVISRRIDSSLYCQWCPNFACDKVAVSRNEMLKQQFGKVITCVCQQCWCSGCQGDPHWPSSCDQMAAYRKLLTKTNKTITFSKNVITFEVEVKRCPGCRYPIEKNAGCPTMNCAMCKHCFCWTCMKPSHTHSVCKEKNVETTVHVLKNKLEITGPLHWYPRCLRLKIKMEQMKKIHYWIHSLRRKAACPRLLSFPVYPTNQAAQTATSRAEECVLFFKQAYAFQESMHVLTGFAELSECPRSRSCAKQSLSKMSRLDFIMWRLRETVLEKSLSQLCKRDTATEHLIRAGRDVMRELSVLVPALQHFSKDIDTTSVGELDPALMIRHK</sequence>
<comment type="caution">
    <text evidence="13">The sequence shown here is derived from an EMBL/GenBank/DDBJ whole genome shotgun (WGS) entry which is preliminary data.</text>
</comment>
<keyword evidence="6 9" id="KW-0863">Zinc-finger</keyword>
<evidence type="ECO:0000256" key="9">
    <source>
        <dbReference type="PROSITE-ProRule" id="PRU00175"/>
    </source>
</evidence>
<evidence type="ECO:0000256" key="7">
    <source>
        <dbReference type="ARBA" id="ARBA00022786"/>
    </source>
</evidence>
<dbReference type="GO" id="GO:0016567">
    <property type="term" value="P:protein ubiquitination"/>
    <property type="evidence" value="ECO:0007669"/>
    <property type="project" value="InterPro"/>
</dbReference>
<evidence type="ECO:0000256" key="1">
    <source>
        <dbReference type="ARBA" id="ARBA00001798"/>
    </source>
</evidence>
<evidence type="ECO:0000256" key="6">
    <source>
        <dbReference type="ARBA" id="ARBA00022771"/>
    </source>
</evidence>
<dbReference type="PROSITE" id="PS51873">
    <property type="entry name" value="TRIAD"/>
    <property type="match status" value="1"/>
</dbReference>
<evidence type="ECO:0000256" key="10">
    <source>
        <dbReference type="SAM" id="MobiDB-lite"/>
    </source>
</evidence>
<dbReference type="CDD" id="cd20336">
    <property type="entry name" value="Rcat_RBR"/>
    <property type="match status" value="1"/>
</dbReference>
<evidence type="ECO:0000256" key="4">
    <source>
        <dbReference type="ARBA" id="ARBA00022723"/>
    </source>
</evidence>
<evidence type="ECO:0000313" key="13">
    <source>
        <dbReference type="EMBL" id="CAG5121764.1"/>
    </source>
</evidence>
<evidence type="ECO:0000259" key="11">
    <source>
        <dbReference type="PROSITE" id="PS50089"/>
    </source>
</evidence>
<accession>A0A8S3YXT0</accession>
<dbReference type="InterPro" id="IPR013083">
    <property type="entry name" value="Znf_RING/FYVE/PHD"/>
</dbReference>
<keyword evidence="5" id="KW-0677">Repeat</keyword>
<reference evidence="13" key="1">
    <citation type="submission" date="2021-04" db="EMBL/GenBank/DDBJ databases">
        <authorList>
            <consortium name="Molecular Ecology Group"/>
        </authorList>
    </citation>
    <scope>NUCLEOTIDE SEQUENCE</scope>
</reference>
<name>A0A8S3YXT0_9EUPU</name>
<proteinExistence type="predicted"/>
<dbReference type="PANTHER" id="PTHR11685">
    <property type="entry name" value="RBR FAMILY RING FINGER AND IBR DOMAIN-CONTAINING"/>
    <property type="match status" value="1"/>
</dbReference>
<dbReference type="InterPro" id="IPR031127">
    <property type="entry name" value="E3_UB_ligase_RBR"/>
</dbReference>
<evidence type="ECO:0000256" key="2">
    <source>
        <dbReference type="ARBA" id="ARBA00012251"/>
    </source>
</evidence>
<keyword evidence="14" id="KW-1185">Reference proteome</keyword>